<protein>
    <recommendedName>
        <fullName evidence="8">Signal recognition particle receptor subunit alpha homolog</fullName>
    </recommendedName>
    <alternativeName>
        <fullName evidence="9">Docking protein alpha</fullName>
    </alternativeName>
</protein>
<dbReference type="GO" id="GO:0005525">
    <property type="term" value="F:GTP binding"/>
    <property type="evidence" value="ECO:0007669"/>
    <property type="project" value="UniProtKB-KW"/>
</dbReference>
<dbReference type="STRING" id="993615.L2GKR4"/>
<dbReference type="GO" id="GO:0006614">
    <property type="term" value="P:SRP-dependent cotranslational protein targeting to membrane"/>
    <property type="evidence" value="ECO:0007669"/>
    <property type="project" value="InterPro"/>
</dbReference>
<dbReference type="VEuPathDB" id="MicrosporidiaDB:VICG_01551"/>
<keyword evidence="6" id="KW-0675">Receptor</keyword>
<dbReference type="AlphaFoldDB" id="L2GKR4"/>
<dbReference type="SUPFAM" id="SSF52540">
    <property type="entry name" value="P-loop containing nucleoside triphosphate hydrolases"/>
    <property type="match status" value="1"/>
</dbReference>
<dbReference type="InterPro" id="IPR003593">
    <property type="entry name" value="AAA+_ATPase"/>
</dbReference>
<dbReference type="EMBL" id="JH370144">
    <property type="protein sequence ID" value="ELA41446.1"/>
    <property type="molecule type" value="Genomic_DNA"/>
</dbReference>
<dbReference type="InterPro" id="IPR000897">
    <property type="entry name" value="SRP54_GTPase_dom"/>
</dbReference>
<dbReference type="GO" id="GO:0005047">
    <property type="term" value="F:signal recognition particle binding"/>
    <property type="evidence" value="ECO:0007669"/>
    <property type="project" value="TreeGrafter"/>
</dbReference>
<dbReference type="FunFam" id="3.40.50.300:FF:000566">
    <property type="entry name" value="Signal recognition particle receptor subunit alpha"/>
    <property type="match status" value="1"/>
</dbReference>
<sequence>MHYFVIFNKKGIIEFEEGEAPTFLNSLIRTINIQQASGSRNIRDTLMEYKIEGQRIYLSFGNKPSLDEFIKKHKHKDSTENKQHESKGNKEIEKPVVSDTLDFSETGSNISSIIKTIRKADFKKAFSLFTGKVSIEQLQSKMIGHLIRKNVDPTFCRIITDDIISEIKSENVDMISESFFKEKVNKTLNKVIPKFDHDSFIENIKKHTGVFSICFVGVNGVGKSTTLAKIAYWLIQNGLRVYIAACDTFRAGAIEQLKVHVERFKLGGHDVGFFESGYAKDDASVAKHAIMKANSENYDVILIDTAGRMHNKEALMVSLTKLIKTSNPDHIIFVGEALIGGDSLHHIKEFNKRISEGSSGRRIDSIILTKIDTVDDKIGQVLNFTFTANSPIMFLGTGQSNTDLTIMEGKAISDILLS</sequence>
<evidence type="ECO:0000313" key="11">
    <source>
        <dbReference type="EMBL" id="ELA41446.1"/>
    </source>
</evidence>
<keyword evidence="4" id="KW-0342">GTP-binding</keyword>
<evidence type="ECO:0000256" key="4">
    <source>
        <dbReference type="ARBA" id="ARBA00023134"/>
    </source>
</evidence>
<keyword evidence="5" id="KW-0472">Membrane</keyword>
<reference evidence="12" key="1">
    <citation type="submission" date="2011-05" db="EMBL/GenBank/DDBJ databases">
        <title>The genome sequence of Vittaforma corneae strain ATCC 50505.</title>
        <authorList>
            <consortium name="The Broad Institute Genome Sequencing Platform"/>
            <person name="Cuomo C."/>
            <person name="Didier E."/>
            <person name="Bowers L."/>
            <person name="Young S.K."/>
            <person name="Zeng Q."/>
            <person name="Gargeya S."/>
            <person name="Fitzgerald M."/>
            <person name="Haas B."/>
            <person name="Abouelleil A."/>
            <person name="Alvarado L."/>
            <person name="Arachchi H.M."/>
            <person name="Berlin A."/>
            <person name="Chapman S.B."/>
            <person name="Gearin G."/>
            <person name="Goldberg J."/>
            <person name="Griggs A."/>
            <person name="Gujja S."/>
            <person name="Hansen M."/>
            <person name="Heiman D."/>
            <person name="Howarth C."/>
            <person name="Larimer J."/>
            <person name="Lui A."/>
            <person name="MacDonald P.J.P."/>
            <person name="McCowen C."/>
            <person name="Montmayeur A."/>
            <person name="Murphy C."/>
            <person name="Neiman D."/>
            <person name="Pearson M."/>
            <person name="Priest M."/>
            <person name="Roberts A."/>
            <person name="Saif S."/>
            <person name="Shea T."/>
            <person name="Sisk P."/>
            <person name="Stolte C."/>
            <person name="Sykes S."/>
            <person name="Wortman J."/>
            <person name="Nusbaum C."/>
            <person name="Birren B."/>
        </authorList>
    </citation>
    <scope>NUCLEOTIDE SEQUENCE [LARGE SCALE GENOMIC DNA]</scope>
    <source>
        <strain evidence="12">ATCC 50505</strain>
    </source>
</reference>
<dbReference type="GO" id="GO:0005789">
    <property type="term" value="C:endoplasmic reticulum membrane"/>
    <property type="evidence" value="ECO:0007669"/>
    <property type="project" value="TreeGrafter"/>
</dbReference>
<evidence type="ECO:0000256" key="8">
    <source>
        <dbReference type="ARBA" id="ARBA00071429"/>
    </source>
</evidence>
<dbReference type="InParanoid" id="L2GKR4"/>
<name>L2GKR4_VITCO</name>
<dbReference type="SMART" id="SM00382">
    <property type="entry name" value="AAA"/>
    <property type="match status" value="1"/>
</dbReference>
<dbReference type="SMART" id="SM00962">
    <property type="entry name" value="SRP54"/>
    <property type="match status" value="1"/>
</dbReference>
<dbReference type="Gene3D" id="3.40.50.300">
    <property type="entry name" value="P-loop containing nucleotide triphosphate hydrolases"/>
    <property type="match status" value="1"/>
</dbReference>
<gene>
    <name evidence="11" type="ORF">VICG_01551</name>
</gene>
<dbReference type="GeneID" id="19882262"/>
<dbReference type="FunCoup" id="L2GKR4">
    <property type="interactions" value="93"/>
</dbReference>
<dbReference type="GO" id="GO:0003924">
    <property type="term" value="F:GTPase activity"/>
    <property type="evidence" value="ECO:0007669"/>
    <property type="project" value="TreeGrafter"/>
</dbReference>
<accession>L2GKR4</accession>
<dbReference type="OMA" id="SKLCYHF"/>
<dbReference type="HOGENOM" id="CLU_009301_3_1_1"/>
<dbReference type="Proteomes" id="UP000011082">
    <property type="component" value="Unassembled WGS sequence"/>
</dbReference>
<evidence type="ECO:0000256" key="7">
    <source>
        <dbReference type="ARBA" id="ARBA00029433"/>
    </source>
</evidence>
<evidence type="ECO:0000256" key="6">
    <source>
        <dbReference type="ARBA" id="ARBA00023170"/>
    </source>
</evidence>
<keyword evidence="12" id="KW-1185">Reference proteome</keyword>
<organism evidence="11 12">
    <name type="scientific">Vittaforma corneae (strain ATCC 50505)</name>
    <name type="common">Microsporidian parasite</name>
    <name type="synonym">Nosema corneum</name>
    <dbReference type="NCBI Taxonomy" id="993615"/>
    <lineage>
        <taxon>Eukaryota</taxon>
        <taxon>Fungi</taxon>
        <taxon>Fungi incertae sedis</taxon>
        <taxon>Microsporidia</taxon>
        <taxon>Nosematidae</taxon>
        <taxon>Vittaforma</taxon>
    </lineage>
</organism>
<evidence type="ECO:0000256" key="3">
    <source>
        <dbReference type="ARBA" id="ARBA00022741"/>
    </source>
</evidence>
<dbReference type="PANTHER" id="PTHR43134:SF1">
    <property type="entry name" value="SIGNAL RECOGNITION PARTICLE RECEPTOR SUBUNIT ALPHA"/>
    <property type="match status" value="1"/>
</dbReference>
<keyword evidence="3" id="KW-0547">Nucleotide-binding</keyword>
<feature type="domain" description="SRP54-type proteins GTP-binding" evidence="10">
    <location>
        <begin position="391"/>
        <end position="404"/>
    </location>
</feature>
<evidence type="ECO:0000313" key="12">
    <source>
        <dbReference type="Proteomes" id="UP000011082"/>
    </source>
</evidence>
<dbReference type="Pfam" id="PF00448">
    <property type="entry name" value="SRP54"/>
    <property type="match status" value="1"/>
</dbReference>
<comment type="subcellular location">
    <subcellularLocation>
        <location evidence="7">Endomembrane system</location>
        <topology evidence="7">Peripheral membrane protein</topology>
        <orientation evidence="7">Cytoplasmic side</orientation>
    </subcellularLocation>
</comment>
<dbReference type="OrthoDB" id="1727884at2759"/>
<evidence type="ECO:0000256" key="5">
    <source>
        <dbReference type="ARBA" id="ARBA00023136"/>
    </source>
</evidence>
<dbReference type="InterPro" id="IPR027417">
    <property type="entry name" value="P-loop_NTPase"/>
</dbReference>
<dbReference type="PROSITE" id="PS00300">
    <property type="entry name" value="SRP54"/>
    <property type="match status" value="1"/>
</dbReference>
<comment type="similarity">
    <text evidence="1">Belongs to the GTP-binding SRP family.</text>
</comment>
<dbReference type="PANTHER" id="PTHR43134">
    <property type="entry name" value="SIGNAL RECOGNITION PARTICLE RECEPTOR SUBUNIT ALPHA"/>
    <property type="match status" value="1"/>
</dbReference>
<proteinExistence type="inferred from homology"/>
<comment type="subunit">
    <text evidence="2">Heterodimer of an alpha and a beta chain.</text>
</comment>
<evidence type="ECO:0000259" key="10">
    <source>
        <dbReference type="PROSITE" id="PS00300"/>
    </source>
</evidence>
<evidence type="ECO:0000256" key="9">
    <source>
        <dbReference type="ARBA" id="ARBA00081194"/>
    </source>
</evidence>
<dbReference type="RefSeq" id="XP_007604997.1">
    <property type="nucleotide sequence ID" value="XM_007604935.1"/>
</dbReference>
<evidence type="ECO:0000256" key="2">
    <source>
        <dbReference type="ARBA" id="ARBA00011870"/>
    </source>
</evidence>
<evidence type="ECO:0000256" key="1">
    <source>
        <dbReference type="ARBA" id="ARBA00008531"/>
    </source>
</evidence>